<evidence type="ECO:0000256" key="3">
    <source>
        <dbReference type="ARBA" id="ARBA00022603"/>
    </source>
</evidence>
<dbReference type="InterPro" id="IPR012263">
    <property type="entry name" value="M_m6A_EcoRV"/>
</dbReference>
<evidence type="ECO:0000256" key="4">
    <source>
        <dbReference type="ARBA" id="ARBA00022679"/>
    </source>
</evidence>
<dbReference type="EC" id="2.1.1.72" evidence="2"/>
<evidence type="ECO:0000256" key="5">
    <source>
        <dbReference type="ARBA" id="ARBA00022691"/>
    </source>
</evidence>
<dbReference type="RefSeq" id="WP_179919882.1">
    <property type="nucleotide sequence ID" value="NZ_CP058909.1"/>
</dbReference>
<comment type="catalytic activity">
    <reaction evidence="6">
        <text>a 2'-deoxyadenosine in DNA + S-adenosyl-L-methionine = an N(6)-methyl-2'-deoxyadenosine in DNA + S-adenosyl-L-homocysteine + H(+)</text>
        <dbReference type="Rhea" id="RHEA:15197"/>
        <dbReference type="Rhea" id="RHEA-COMP:12418"/>
        <dbReference type="Rhea" id="RHEA-COMP:12419"/>
        <dbReference type="ChEBI" id="CHEBI:15378"/>
        <dbReference type="ChEBI" id="CHEBI:57856"/>
        <dbReference type="ChEBI" id="CHEBI:59789"/>
        <dbReference type="ChEBI" id="CHEBI:90615"/>
        <dbReference type="ChEBI" id="CHEBI:90616"/>
        <dbReference type="EC" id="2.1.1.72"/>
    </reaction>
</comment>
<dbReference type="InterPro" id="IPR029063">
    <property type="entry name" value="SAM-dependent_MTases_sf"/>
</dbReference>
<dbReference type="GO" id="GO:0043565">
    <property type="term" value="F:sequence-specific DNA binding"/>
    <property type="evidence" value="ECO:0007669"/>
    <property type="project" value="TreeGrafter"/>
</dbReference>
<dbReference type="PANTHER" id="PTHR30481">
    <property type="entry name" value="DNA ADENINE METHYLASE"/>
    <property type="match status" value="1"/>
</dbReference>
<dbReference type="OrthoDB" id="372040at2157"/>
<evidence type="ECO:0000256" key="2">
    <source>
        <dbReference type="ARBA" id="ARBA00011900"/>
    </source>
</evidence>
<protein>
    <recommendedName>
        <fullName evidence="2">site-specific DNA-methyltransferase (adenine-specific)</fullName>
        <ecNumber evidence="2">2.1.1.72</ecNumber>
    </recommendedName>
</protein>
<dbReference type="Proteomes" id="UP000509346">
    <property type="component" value="Chromosome"/>
</dbReference>
<evidence type="ECO:0000313" key="8">
    <source>
        <dbReference type="Proteomes" id="UP000509346"/>
    </source>
</evidence>
<name>A0A7D5PDP8_9EURY</name>
<gene>
    <name evidence="7" type="ORF">HZS54_25655</name>
</gene>
<evidence type="ECO:0000256" key="6">
    <source>
        <dbReference type="ARBA" id="ARBA00047942"/>
    </source>
</evidence>
<accession>A0A7D5PDP8</accession>
<dbReference type="InterPro" id="IPR023095">
    <property type="entry name" value="Ade_MeTrfase_dom_2"/>
</dbReference>
<keyword evidence="3 7" id="KW-0489">Methyltransferase</keyword>
<proteinExistence type="inferred from homology"/>
<dbReference type="AlphaFoldDB" id="A0A7D5PDP8"/>
<dbReference type="PROSITE" id="PS00092">
    <property type="entry name" value="N6_MTASE"/>
    <property type="match status" value="1"/>
</dbReference>
<comment type="similarity">
    <text evidence="1">Belongs to the N(4)/N(6)-methyltransferase family.</text>
</comment>
<dbReference type="EMBL" id="CP058909">
    <property type="protein sequence ID" value="QLH84805.1"/>
    <property type="molecule type" value="Genomic_DNA"/>
</dbReference>
<keyword evidence="5" id="KW-0949">S-adenosyl-L-methionine</keyword>
<dbReference type="GO" id="GO:0009307">
    <property type="term" value="P:DNA restriction-modification system"/>
    <property type="evidence" value="ECO:0007669"/>
    <property type="project" value="InterPro"/>
</dbReference>
<dbReference type="Gene3D" id="3.40.50.150">
    <property type="entry name" value="Vaccinia Virus protein VP39"/>
    <property type="match status" value="1"/>
</dbReference>
<dbReference type="PRINTS" id="PR00505">
    <property type="entry name" value="D12N6MTFRASE"/>
</dbReference>
<dbReference type="Pfam" id="PF02086">
    <property type="entry name" value="MethyltransfD12"/>
    <property type="match status" value="1"/>
</dbReference>
<sequence>MADPILKWAGGKRQLLSDIKRMFPNSWDNYHEPFLGGGAVVLSLQSPAGTVNDLNSALSNFYQVVKRFPDELIAENKDHLYDRDYYNEVREEYNSLSTMESLTHSERIRKASLLLYLNRTGYNGLYRENSDGEFNVPFGDHSNPNFVQSQRIKHIHHILQELDILNEDFEYVQETATEGDLVYFDPPYKPVSETADFTQYQAEGFDQEDQQRLCEIAQYLDTQNVSVIISNSPPVAELYEDLSSFMIESVSARRSINSDSDNRDPIKEILITNIPPSHRAQTELSQFS</sequence>
<organism evidence="7 8">
    <name type="scientific">Halosimplex pelagicum</name>
    <dbReference type="NCBI Taxonomy" id="869886"/>
    <lineage>
        <taxon>Archaea</taxon>
        <taxon>Methanobacteriati</taxon>
        <taxon>Methanobacteriota</taxon>
        <taxon>Stenosarchaea group</taxon>
        <taxon>Halobacteria</taxon>
        <taxon>Halobacteriales</taxon>
        <taxon>Haloarculaceae</taxon>
        <taxon>Halosimplex</taxon>
    </lineage>
</organism>
<dbReference type="REBASE" id="411929">
    <property type="entry name" value="M.HpeR2ORF25655P"/>
</dbReference>
<dbReference type="InterPro" id="IPR002052">
    <property type="entry name" value="DNA_methylase_N6_adenine_CS"/>
</dbReference>
<dbReference type="SUPFAM" id="SSF53335">
    <property type="entry name" value="S-adenosyl-L-methionine-dependent methyltransferases"/>
    <property type="match status" value="1"/>
</dbReference>
<evidence type="ECO:0000256" key="1">
    <source>
        <dbReference type="ARBA" id="ARBA00006594"/>
    </source>
</evidence>
<dbReference type="GO" id="GO:0009007">
    <property type="term" value="F:site-specific DNA-methyltransferase (adenine-specific) activity"/>
    <property type="evidence" value="ECO:0007669"/>
    <property type="project" value="UniProtKB-EC"/>
</dbReference>
<dbReference type="GO" id="GO:1904047">
    <property type="term" value="F:S-adenosyl-L-methionine binding"/>
    <property type="evidence" value="ECO:0007669"/>
    <property type="project" value="TreeGrafter"/>
</dbReference>
<dbReference type="GO" id="GO:0032259">
    <property type="term" value="P:methylation"/>
    <property type="evidence" value="ECO:0007669"/>
    <property type="project" value="UniProtKB-KW"/>
</dbReference>
<dbReference type="PIRSF" id="PIRSF000398">
    <property type="entry name" value="M_m6A_EcoRV"/>
    <property type="match status" value="1"/>
</dbReference>
<dbReference type="GO" id="GO:0006298">
    <property type="term" value="P:mismatch repair"/>
    <property type="evidence" value="ECO:0007669"/>
    <property type="project" value="TreeGrafter"/>
</dbReference>
<dbReference type="Gene3D" id="1.10.1020.10">
    <property type="entry name" value="Adenine-specific Methyltransferase, Domain 2"/>
    <property type="match status" value="1"/>
</dbReference>
<dbReference type="PANTHER" id="PTHR30481:SF3">
    <property type="entry name" value="DNA ADENINE METHYLASE"/>
    <property type="match status" value="1"/>
</dbReference>
<reference evidence="7 8" key="1">
    <citation type="submission" date="2020-07" db="EMBL/GenBank/DDBJ databases">
        <title>Halosimplex litoreum sp. nov. and Halosimplex rubrum sp. nov., isolated from different salt environments.</title>
        <authorList>
            <person name="Cui H."/>
        </authorList>
    </citation>
    <scope>NUCLEOTIDE SEQUENCE [LARGE SCALE GENOMIC DNA]</scope>
    <source>
        <strain evidence="7 8">R2</strain>
    </source>
</reference>
<evidence type="ECO:0000313" key="7">
    <source>
        <dbReference type="EMBL" id="QLH84805.1"/>
    </source>
</evidence>
<dbReference type="NCBIfam" id="TIGR00571">
    <property type="entry name" value="dam"/>
    <property type="match status" value="1"/>
</dbReference>
<keyword evidence="8" id="KW-1185">Reference proteome</keyword>
<dbReference type="KEGG" id="hpel:HZS54_25655"/>
<keyword evidence="4" id="KW-0808">Transferase</keyword>
<dbReference type="InterPro" id="IPR012327">
    <property type="entry name" value="MeTrfase_D12"/>
</dbReference>
<dbReference type="GeneID" id="56086054"/>